<dbReference type="Proteomes" id="UP000400981">
    <property type="component" value="Unassembled WGS sequence"/>
</dbReference>
<sequence length="97" mass="10560">MVLDGIPRRAHDGCRKLSFRHFQGDSLMPIVQIHLVEGRDDATVKACVKAVARTVHETLGAPLESIRVYATQVPAAHWAVGEHTKDEPAAPAKADAR</sequence>
<reference evidence="3 4" key="1">
    <citation type="submission" date="2019-08" db="EMBL/GenBank/DDBJ databases">
        <authorList>
            <person name="Peeters C."/>
        </authorList>
    </citation>
    <scope>NUCLEOTIDE SEQUENCE [LARGE SCALE GENOMIC DNA]</scope>
    <source>
        <strain evidence="3 4">LMG 31012</strain>
    </source>
</reference>
<dbReference type="EC" id="5.3.2.6" evidence="3"/>
<dbReference type="SUPFAM" id="SSF55331">
    <property type="entry name" value="Tautomerase/MIF"/>
    <property type="match status" value="1"/>
</dbReference>
<accession>A0A5E4VIV4</accession>
<keyword evidence="4" id="KW-1185">Reference proteome</keyword>
<name>A0A5E4VIV4_9BURK</name>
<evidence type="ECO:0000259" key="2">
    <source>
        <dbReference type="Pfam" id="PF01361"/>
    </source>
</evidence>
<dbReference type="EMBL" id="CABPSH010000005">
    <property type="protein sequence ID" value="VVE11329.1"/>
    <property type="molecule type" value="Genomic_DNA"/>
</dbReference>
<feature type="domain" description="4-oxalocrotonate tautomerase-like" evidence="2">
    <location>
        <begin position="29"/>
        <end position="83"/>
    </location>
</feature>
<gene>
    <name evidence="3" type="primary">dmpI</name>
    <name evidence="3" type="ORF">PEP31012_02648</name>
</gene>
<dbReference type="Gene3D" id="3.30.429.10">
    <property type="entry name" value="Macrophage Migration Inhibitory Factor"/>
    <property type="match status" value="1"/>
</dbReference>
<evidence type="ECO:0000313" key="3">
    <source>
        <dbReference type="EMBL" id="VVE11329.1"/>
    </source>
</evidence>
<dbReference type="GO" id="GO:0016853">
    <property type="term" value="F:isomerase activity"/>
    <property type="evidence" value="ECO:0007669"/>
    <property type="project" value="UniProtKB-KW"/>
</dbReference>
<proteinExistence type="predicted"/>
<dbReference type="InterPro" id="IPR004370">
    <property type="entry name" value="4-OT-like_dom"/>
</dbReference>
<dbReference type="InterPro" id="IPR014347">
    <property type="entry name" value="Tautomerase/MIF_sf"/>
</dbReference>
<protein>
    <submittedName>
        <fullName evidence="3">2-hydroxymuconate tautomerase</fullName>
        <ecNumber evidence="3">5.3.2.6</ecNumber>
    </submittedName>
</protein>
<keyword evidence="1 3" id="KW-0413">Isomerase</keyword>
<dbReference type="Pfam" id="PF01361">
    <property type="entry name" value="Tautomerase"/>
    <property type="match status" value="1"/>
</dbReference>
<evidence type="ECO:0000256" key="1">
    <source>
        <dbReference type="ARBA" id="ARBA00023235"/>
    </source>
</evidence>
<dbReference type="AlphaFoldDB" id="A0A5E4VIV4"/>
<organism evidence="3 4">
    <name type="scientific">Pandoraea eparura</name>
    <dbReference type="NCBI Taxonomy" id="2508291"/>
    <lineage>
        <taxon>Bacteria</taxon>
        <taxon>Pseudomonadati</taxon>
        <taxon>Pseudomonadota</taxon>
        <taxon>Betaproteobacteria</taxon>
        <taxon>Burkholderiales</taxon>
        <taxon>Burkholderiaceae</taxon>
        <taxon>Pandoraea</taxon>
    </lineage>
</organism>
<evidence type="ECO:0000313" key="4">
    <source>
        <dbReference type="Proteomes" id="UP000400981"/>
    </source>
</evidence>